<dbReference type="Pfam" id="PF03564">
    <property type="entry name" value="DUF1759"/>
    <property type="match status" value="1"/>
</dbReference>
<dbReference type="InterPro" id="IPR005312">
    <property type="entry name" value="DUF1759"/>
</dbReference>
<sequence>MDLKKDQSTLPTKELTQYMGFLAITERLAETSASSATTSSNVIKDSYGRPIKVPPVDPKNSFDCDCMDMIPQFDGKSSNFLSFIKLFDAAVGTTTAIDEIKLICLKKKLDNMSRDLIAGIDHNYEYAYSILMQKYCDPWVVKQDFLKEIAELPNIKDPSQIDKMMSNLGIIRNRYNQICEDPDHQEFLEQELFYEICNKFPRVIADKSYNLSGKPERIHVFMEDAELMIFDWRKRQNYQRIIMRRN</sequence>
<gene>
    <name evidence="2" type="primary">LOC113792833</name>
</gene>
<dbReference type="AlphaFoldDB" id="A0A6P6XZE3"/>
<dbReference type="Proteomes" id="UP000515146">
    <property type="component" value="Unplaced"/>
</dbReference>
<reference evidence="2" key="1">
    <citation type="submission" date="2025-08" db="UniProtKB">
        <authorList>
            <consortium name="RefSeq"/>
        </authorList>
    </citation>
    <scope>IDENTIFICATION</scope>
    <source>
        <strain evidence="2">Airmid</strain>
    </source>
</reference>
<protein>
    <submittedName>
        <fullName evidence="2">Uncharacterized protein LOC113792833</fullName>
    </submittedName>
</protein>
<keyword evidence="1" id="KW-1185">Reference proteome</keyword>
<dbReference type="InParanoid" id="A0A6P6XZE3"/>
<accession>A0A6P6XZE3</accession>
<proteinExistence type="predicted"/>
<dbReference type="KEGG" id="dpte:113792833"/>
<dbReference type="OrthoDB" id="5984724at2759"/>
<dbReference type="RefSeq" id="XP_027198583.1">
    <property type="nucleotide sequence ID" value="XM_027342782.1"/>
</dbReference>
<organism evidence="1 2">
    <name type="scientific">Dermatophagoides pteronyssinus</name>
    <name type="common">European house dust mite</name>
    <dbReference type="NCBI Taxonomy" id="6956"/>
    <lineage>
        <taxon>Eukaryota</taxon>
        <taxon>Metazoa</taxon>
        <taxon>Ecdysozoa</taxon>
        <taxon>Arthropoda</taxon>
        <taxon>Chelicerata</taxon>
        <taxon>Arachnida</taxon>
        <taxon>Acari</taxon>
        <taxon>Acariformes</taxon>
        <taxon>Sarcoptiformes</taxon>
        <taxon>Astigmata</taxon>
        <taxon>Psoroptidia</taxon>
        <taxon>Analgoidea</taxon>
        <taxon>Pyroglyphidae</taxon>
        <taxon>Dermatophagoidinae</taxon>
        <taxon>Dermatophagoides</taxon>
    </lineage>
</organism>
<evidence type="ECO:0000313" key="1">
    <source>
        <dbReference type="Proteomes" id="UP000515146"/>
    </source>
</evidence>
<evidence type="ECO:0000313" key="2">
    <source>
        <dbReference type="RefSeq" id="XP_027198583.1"/>
    </source>
</evidence>
<name>A0A6P6XZE3_DERPT</name>